<sequence>MGERGNPNSKRCSLPREPSGTLAEGIGVLETRPKENWPAREANVGRCCTRDRKKFGRVRPGRNWALNDELSLGPMKTRCWLQQVGAGSTREMCGLSLVEA</sequence>
<evidence type="ECO:0000313" key="2">
    <source>
        <dbReference type="EMBL" id="QCD82781.1"/>
    </source>
</evidence>
<feature type="region of interest" description="Disordered" evidence="1">
    <location>
        <begin position="1"/>
        <end position="31"/>
    </location>
</feature>
<name>A0A4D6L2P6_VIGUN</name>
<evidence type="ECO:0000313" key="3">
    <source>
        <dbReference type="Proteomes" id="UP000501690"/>
    </source>
</evidence>
<feature type="compositionally biased region" description="Polar residues" evidence="1">
    <location>
        <begin position="1"/>
        <end position="11"/>
    </location>
</feature>
<dbReference type="Proteomes" id="UP000501690">
    <property type="component" value="Linkage Group LG2"/>
</dbReference>
<protein>
    <submittedName>
        <fullName evidence="2">Uncharacterized protein</fullName>
    </submittedName>
</protein>
<reference evidence="2 3" key="1">
    <citation type="submission" date="2019-04" db="EMBL/GenBank/DDBJ databases">
        <title>An improved genome assembly and genetic linkage map for asparagus bean, Vigna unguiculata ssp. sesquipedialis.</title>
        <authorList>
            <person name="Xia Q."/>
            <person name="Zhang R."/>
            <person name="Dong Y."/>
        </authorList>
    </citation>
    <scope>NUCLEOTIDE SEQUENCE [LARGE SCALE GENOMIC DNA]</scope>
    <source>
        <tissue evidence="2">Leaf</tissue>
    </source>
</reference>
<evidence type="ECO:0000256" key="1">
    <source>
        <dbReference type="SAM" id="MobiDB-lite"/>
    </source>
</evidence>
<accession>A0A4D6L2P6</accession>
<dbReference type="EMBL" id="CP039346">
    <property type="protein sequence ID" value="QCD82781.1"/>
    <property type="molecule type" value="Genomic_DNA"/>
</dbReference>
<dbReference type="AlphaFoldDB" id="A0A4D6L2P6"/>
<organism evidence="2 3">
    <name type="scientific">Vigna unguiculata</name>
    <name type="common">Cowpea</name>
    <dbReference type="NCBI Taxonomy" id="3917"/>
    <lineage>
        <taxon>Eukaryota</taxon>
        <taxon>Viridiplantae</taxon>
        <taxon>Streptophyta</taxon>
        <taxon>Embryophyta</taxon>
        <taxon>Tracheophyta</taxon>
        <taxon>Spermatophyta</taxon>
        <taxon>Magnoliopsida</taxon>
        <taxon>eudicotyledons</taxon>
        <taxon>Gunneridae</taxon>
        <taxon>Pentapetalae</taxon>
        <taxon>rosids</taxon>
        <taxon>fabids</taxon>
        <taxon>Fabales</taxon>
        <taxon>Fabaceae</taxon>
        <taxon>Papilionoideae</taxon>
        <taxon>50 kb inversion clade</taxon>
        <taxon>NPAAA clade</taxon>
        <taxon>indigoferoid/millettioid clade</taxon>
        <taxon>Phaseoleae</taxon>
        <taxon>Vigna</taxon>
    </lineage>
</organism>
<proteinExistence type="predicted"/>
<keyword evidence="3" id="KW-1185">Reference proteome</keyword>
<gene>
    <name evidence="2" type="ORF">DEO72_LG2g3122</name>
</gene>